<dbReference type="Gene3D" id="3.40.120.10">
    <property type="entry name" value="Alpha-D-Glucose-1,6-Bisphosphate, subunit A, domain 3"/>
    <property type="match status" value="3"/>
</dbReference>
<dbReference type="GO" id="GO:0005829">
    <property type="term" value="C:cytosol"/>
    <property type="evidence" value="ECO:0007669"/>
    <property type="project" value="TreeGrafter"/>
</dbReference>
<keyword evidence="4 7" id="KW-0479">Metal-binding</keyword>
<dbReference type="InterPro" id="IPR016055">
    <property type="entry name" value="A-D-PHexomutase_a/b/a-I/II/III"/>
</dbReference>
<dbReference type="Proteomes" id="UP000036850">
    <property type="component" value="Unassembled WGS sequence"/>
</dbReference>
<dbReference type="PANTHER" id="PTHR42946">
    <property type="entry name" value="PHOSPHOHEXOSE MUTASE"/>
    <property type="match status" value="1"/>
</dbReference>
<feature type="domain" description="Alpha-D-phosphohexomutase alpha/beta/alpha" evidence="11">
    <location>
        <begin position="263"/>
        <end position="376"/>
    </location>
</feature>
<comment type="similarity">
    <text evidence="2 7">Belongs to the phosphohexose mutase family.</text>
</comment>
<dbReference type="AlphaFoldDB" id="A0A0L0EVK4"/>
<evidence type="ECO:0000259" key="10">
    <source>
        <dbReference type="Pfam" id="PF02879"/>
    </source>
</evidence>
<dbReference type="PATRIC" id="fig|43658.6.peg.3001"/>
<dbReference type="GO" id="GO:0009252">
    <property type="term" value="P:peptidoglycan biosynthetic process"/>
    <property type="evidence" value="ECO:0007669"/>
    <property type="project" value="TreeGrafter"/>
</dbReference>
<evidence type="ECO:0000259" key="9">
    <source>
        <dbReference type="Pfam" id="PF02878"/>
    </source>
</evidence>
<dbReference type="GO" id="GO:0006048">
    <property type="term" value="P:UDP-N-acetylglucosamine biosynthetic process"/>
    <property type="evidence" value="ECO:0007669"/>
    <property type="project" value="TreeGrafter"/>
</dbReference>
<reference evidence="13" key="1">
    <citation type="submission" date="2015-07" db="EMBL/GenBank/DDBJ databases">
        <title>Draft genome sequence of a Pseudoalteromonas rubra strain, OCN096, isolated from Kaneohe Bay, Oahu, Hawaii.</title>
        <authorList>
            <person name="Beurmann S."/>
            <person name="Ushijima B."/>
            <person name="Belcaid M."/>
            <person name="Callahan S.M."/>
            <person name="Aeby G.S."/>
        </authorList>
    </citation>
    <scope>NUCLEOTIDE SEQUENCE [LARGE SCALE GENOMIC DNA]</scope>
    <source>
        <strain evidence="13">OCN096</strain>
    </source>
</reference>
<dbReference type="Pfam" id="PF02878">
    <property type="entry name" value="PGM_PMM_I"/>
    <property type="match status" value="1"/>
</dbReference>
<dbReference type="GO" id="GO:0004615">
    <property type="term" value="F:phosphomannomutase activity"/>
    <property type="evidence" value="ECO:0007669"/>
    <property type="project" value="TreeGrafter"/>
</dbReference>
<dbReference type="InterPro" id="IPR050060">
    <property type="entry name" value="Phosphoglucosamine_mutase"/>
</dbReference>
<evidence type="ECO:0000259" key="11">
    <source>
        <dbReference type="Pfam" id="PF02880"/>
    </source>
</evidence>
<dbReference type="InterPro" id="IPR005845">
    <property type="entry name" value="A-D-PHexomutase_a/b/a-II"/>
</dbReference>
<dbReference type="Pfam" id="PF00408">
    <property type="entry name" value="PGM_PMM_IV"/>
    <property type="match status" value="1"/>
</dbReference>
<dbReference type="InterPro" id="IPR036900">
    <property type="entry name" value="A-D-PHexomutase_C_sf"/>
</dbReference>
<dbReference type="CDD" id="cd03088">
    <property type="entry name" value="ManB"/>
    <property type="match status" value="1"/>
</dbReference>
<evidence type="ECO:0000259" key="8">
    <source>
        <dbReference type="Pfam" id="PF00408"/>
    </source>
</evidence>
<comment type="caution">
    <text evidence="12">The sequence shown here is derived from an EMBL/GenBank/DDBJ whole genome shotgun (WGS) entry which is preliminary data.</text>
</comment>
<evidence type="ECO:0000256" key="3">
    <source>
        <dbReference type="ARBA" id="ARBA00022553"/>
    </source>
</evidence>
<evidence type="ECO:0000256" key="5">
    <source>
        <dbReference type="ARBA" id="ARBA00022842"/>
    </source>
</evidence>
<sequence>MTSVNCAQRIAQSGVQFGTSGARGLNDGFTAQVCQAFMVAMIAQLQPRYGFSGVVVGMDNRPSSPKIAQNCISALHDLGMIVQFAGVLPTPALALYAQRNKMAAVMVTGSHIPFDRNGLKFYHPYGEIDKADEAAIVACRAVPSPMNIQPLPDPDHKISLPYLSRMLDVFPADLCAELTIGVYQHTSAGRDLYVAVLEALGAKVICLGRSSEFVPIDTEAVSERDKSLARQWACEHRLDLVFSTDGDGDRPMIADHSGHWLRGDILGLLCAKALNIEALSVPLNCTTSLELCGEFKQVRRTRIGSPYVIEQLTHLADIYPTVAGFEANGGFLLGSDVMMNDKVIERLPTRDALLPLLAIVYLARQRGVTLAQLVRQYAVRFTASNRLQGVALANSEALLVALQAQPQKLAKVLKCDGVPTISSTLDGVRFVLEDGCIVHLRQSGNAPELRCYAEASSQQQADELVEILLGALAQQVSMPVPGN</sequence>
<dbReference type="GO" id="GO:0005975">
    <property type="term" value="P:carbohydrate metabolic process"/>
    <property type="evidence" value="ECO:0007669"/>
    <property type="project" value="InterPro"/>
</dbReference>
<keyword evidence="5 7" id="KW-0460">Magnesium</keyword>
<accession>A0A0L0EVK4</accession>
<gene>
    <name evidence="12" type="ORF">AC626_04510</name>
</gene>
<dbReference type="PROSITE" id="PS00710">
    <property type="entry name" value="PGM_PMM"/>
    <property type="match status" value="1"/>
</dbReference>
<evidence type="ECO:0000256" key="1">
    <source>
        <dbReference type="ARBA" id="ARBA00001946"/>
    </source>
</evidence>
<evidence type="ECO:0000313" key="13">
    <source>
        <dbReference type="Proteomes" id="UP000036850"/>
    </source>
</evidence>
<proteinExistence type="inferred from homology"/>
<evidence type="ECO:0000256" key="4">
    <source>
        <dbReference type="ARBA" id="ARBA00022723"/>
    </source>
</evidence>
<organism evidence="12 13">
    <name type="scientific">Pseudoalteromonas rubra</name>
    <dbReference type="NCBI Taxonomy" id="43658"/>
    <lineage>
        <taxon>Bacteria</taxon>
        <taxon>Pseudomonadati</taxon>
        <taxon>Pseudomonadota</taxon>
        <taxon>Gammaproteobacteria</taxon>
        <taxon>Alteromonadales</taxon>
        <taxon>Pseudoalteromonadaceae</taxon>
        <taxon>Pseudoalteromonas</taxon>
    </lineage>
</organism>
<dbReference type="InterPro" id="IPR005844">
    <property type="entry name" value="A-D-PHexomutase_a/b/a-I"/>
</dbReference>
<dbReference type="EMBL" id="LFZX01000021">
    <property type="protein sequence ID" value="KNC68487.1"/>
    <property type="molecule type" value="Genomic_DNA"/>
</dbReference>
<comment type="cofactor">
    <cofactor evidence="1">
        <name>Mg(2+)</name>
        <dbReference type="ChEBI" id="CHEBI:18420"/>
    </cofactor>
</comment>
<dbReference type="Pfam" id="PF02879">
    <property type="entry name" value="PGM_PMM_II"/>
    <property type="match status" value="1"/>
</dbReference>
<dbReference type="OrthoDB" id="9803322at2"/>
<dbReference type="Gene3D" id="3.30.310.50">
    <property type="entry name" value="Alpha-D-phosphohexomutase, C-terminal domain"/>
    <property type="match status" value="1"/>
</dbReference>
<dbReference type="GO" id="GO:0008966">
    <property type="term" value="F:phosphoglucosamine mutase activity"/>
    <property type="evidence" value="ECO:0007669"/>
    <property type="project" value="TreeGrafter"/>
</dbReference>
<keyword evidence="6" id="KW-0413">Isomerase</keyword>
<dbReference type="InterPro" id="IPR005843">
    <property type="entry name" value="A-D-PHexomutase_C"/>
</dbReference>
<dbReference type="SUPFAM" id="SSF55957">
    <property type="entry name" value="Phosphoglucomutase, C-terminal domain"/>
    <property type="match status" value="1"/>
</dbReference>
<dbReference type="PANTHER" id="PTHR42946:SF1">
    <property type="entry name" value="PHOSPHOGLUCOMUTASE (ALPHA-D-GLUCOSE-1,6-BISPHOSPHATE-DEPENDENT)"/>
    <property type="match status" value="1"/>
</dbReference>
<keyword evidence="3" id="KW-0597">Phosphoprotein</keyword>
<dbReference type="SUPFAM" id="SSF53738">
    <property type="entry name" value="Phosphoglucomutase, first 3 domains"/>
    <property type="match status" value="3"/>
</dbReference>
<evidence type="ECO:0000256" key="6">
    <source>
        <dbReference type="ARBA" id="ARBA00023235"/>
    </source>
</evidence>
<evidence type="ECO:0000256" key="7">
    <source>
        <dbReference type="RuleBase" id="RU004326"/>
    </source>
</evidence>
<dbReference type="GO" id="GO:0000287">
    <property type="term" value="F:magnesium ion binding"/>
    <property type="evidence" value="ECO:0007669"/>
    <property type="project" value="InterPro"/>
</dbReference>
<dbReference type="Pfam" id="PF02880">
    <property type="entry name" value="PGM_PMM_III"/>
    <property type="match status" value="1"/>
</dbReference>
<name>A0A0L0EVK4_9GAMM</name>
<evidence type="ECO:0000256" key="2">
    <source>
        <dbReference type="ARBA" id="ARBA00010231"/>
    </source>
</evidence>
<dbReference type="InterPro" id="IPR016066">
    <property type="entry name" value="A-D-PHexomutase_CS"/>
</dbReference>
<dbReference type="InterPro" id="IPR005846">
    <property type="entry name" value="A-D-PHexomutase_a/b/a-III"/>
</dbReference>
<feature type="domain" description="Alpha-D-phosphohexomutase alpha/beta/alpha" evidence="10">
    <location>
        <begin position="162"/>
        <end position="258"/>
    </location>
</feature>
<feature type="domain" description="Alpha-D-phosphohexomutase C-terminal" evidence="8">
    <location>
        <begin position="409"/>
        <end position="467"/>
    </location>
</feature>
<evidence type="ECO:0000313" key="12">
    <source>
        <dbReference type="EMBL" id="KNC68487.1"/>
    </source>
</evidence>
<protein>
    <submittedName>
        <fullName evidence="12">Phosphomannomutase</fullName>
    </submittedName>
</protein>
<feature type="domain" description="Alpha-D-phosphohexomutase alpha/beta/alpha" evidence="9">
    <location>
        <begin position="16"/>
        <end position="138"/>
    </location>
</feature>